<dbReference type="InterPro" id="IPR006442">
    <property type="entry name" value="Antitoxin_Phd/YefM"/>
</dbReference>
<reference evidence="3 4" key="1">
    <citation type="journal article" date="2018" name="Aquat. Microb. Ecol.">
        <title>Gammaproteobacterial methanotrophs dominate.</title>
        <authorList>
            <person name="Rissanen A.J."/>
            <person name="Saarenheimo J."/>
            <person name="Tiirola M."/>
            <person name="Peura S."/>
            <person name="Aalto S.L."/>
            <person name="Karvinen A."/>
            <person name="Nykanen H."/>
        </authorList>
    </citation>
    <scope>NUCLEOTIDE SEQUENCE [LARGE SCALE GENOMIC DNA]</scope>
    <source>
        <strain evidence="3">AMbin10</strain>
    </source>
</reference>
<evidence type="ECO:0000256" key="2">
    <source>
        <dbReference type="RuleBase" id="RU362080"/>
    </source>
</evidence>
<accession>A0A2W4RVQ3</accession>
<sequence>MKTITANDLKSRGISVLESALENQDEAIISVRGRPRYVVMDIAHYEQFREAELHSAWEAARRSIAEGDVLETTAEEHIARLQMELNENAL</sequence>
<protein>
    <recommendedName>
        <fullName evidence="2">Antitoxin</fullName>
    </recommendedName>
</protein>
<dbReference type="NCBIfam" id="TIGR01552">
    <property type="entry name" value="phd_fam"/>
    <property type="match status" value="1"/>
</dbReference>
<comment type="caution">
    <text evidence="3">The sequence shown here is derived from an EMBL/GenBank/DDBJ whole genome shotgun (WGS) entry which is preliminary data.</text>
</comment>
<dbReference type="EMBL" id="QJPH01000184">
    <property type="protein sequence ID" value="PZN83548.1"/>
    <property type="molecule type" value="Genomic_DNA"/>
</dbReference>
<dbReference type="InterPro" id="IPR036165">
    <property type="entry name" value="YefM-like_sf"/>
</dbReference>
<organism evidence="3 4">
    <name type="scientific">Candidatus Methylumidiphilus alinenensis</name>
    <dbReference type="NCBI Taxonomy" id="2202197"/>
    <lineage>
        <taxon>Bacteria</taxon>
        <taxon>Pseudomonadati</taxon>
        <taxon>Pseudomonadota</taxon>
        <taxon>Gammaproteobacteria</taxon>
        <taxon>Methylococcales</taxon>
        <taxon>Candidatus Methylumidiphilus</taxon>
    </lineage>
</organism>
<gene>
    <name evidence="3" type="ORF">DM484_04120</name>
</gene>
<dbReference type="AlphaFoldDB" id="A0A2W4RVQ3"/>
<evidence type="ECO:0000256" key="1">
    <source>
        <dbReference type="ARBA" id="ARBA00009981"/>
    </source>
</evidence>
<dbReference type="Proteomes" id="UP000249396">
    <property type="component" value="Unassembled WGS sequence"/>
</dbReference>
<dbReference type="Gene3D" id="3.40.1620.10">
    <property type="entry name" value="YefM-like domain"/>
    <property type="match status" value="1"/>
</dbReference>
<name>A0A2W4RVQ3_9GAMM</name>
<comment type="function">
    <text evidence="2">Antitoxin component of a type II toxin-antitoxin (TA) system.</text>
</comment>
<evidence type="ECO:0000313" key="4">
    <source>
        <dbReference type="Proteomes" id="UP000249396"/>
    </source>
</evidence>
<comment type="similarity">
    <text evidence="1 2">Belongs to the phD/YefM antitoxin family.</text>
</comment>
<dbReference type="Pfam" id="PF02604">
    <property type="entry name" value="PhdYeFM_antitox"/>
    <property type="match status" value="1"/>
</dbReference>
<proteinExistence type="inferred from homology"/>
<evidence type="ECO:0000313" key="3">
    <source>
        <dbReference type="EMBL" id="PZN83548.1"/>
    </source>
</evidence>
<dbReference type="SUPFAM" id="SSF143120">
    <property type="entry name" value="YefM-like"/>
    <property type="match status" value="1"/>
</dbReference>